<dbReference type="InterPro" id="IPR015187">
    <property type="entry name" value="BRCA2_OB_1"/>
</dbReference>
<dbReference type="SUPFAM" id="SSF50249">
    <property type="entry name" value="Nucleic acid-binding proteins"/>
    <property type="match status" value="1"/>
</dbReference>
<dbReference type="Proteomes" id="UP000268162">
    <property type="component" value="Unassembled WGS sequence"/>
</dbReference>
<feature type="domain" description="BRCA2 OB1" evidence="1">
    <location>
        <begin position="1"/>
        <end position="76"/>
    </location>
</feature>
<feature type="non-terminal residue" evidence="2">
    <location>
        <position position="1"/>
    </location>
</feature>
<dbReference type="Pfam" id="PF09103">
    <property type="entry name" value="BRCA-2_OB1"/>
    <property type="match status" value="1"/>
</dbReference>
<evidence type="ECO:0000313" key="3">
    <source>
        <dbReference type="Proteomes" id="UP000268162"/>
    </source>
</evidence>
<dbReference type="Gene3D" id="2.40.50.140">
    <property type="entry name" value="Nucleic acid-binding proteins"/>
    <property type="match status" value="2"/>
</dbReference>
<accession>A0A4Q0A090</accession>
<reference evidence="3" key="1">
    <citation type="journal article" date="2018" name="Nat. Microbiol.">
        <title>Leveraging single-cell genomics to expand the fungal tree of life.</title>
        <authorList>
            <person name="Ahrendt S.R."/>
            <person name="Quandt C.A."/>
            <person name="Ciobanu D."/>
            <person name="Clum A."/>
            <person name="Salamov A."/>
            <person name="Andreopoulos B."/>
            <person name="Cheng J.F."/>
            <person name="Woyke T."/>
            <person name="Pelin A."/>
            <person name="Henrissat B."/>
            <person name="Reynolds N.K."/>
            <person name="Benny G.L."/>
            <person name="Smith M.E."/>
            <person name="James T.Y."/>
            <person name="Grigoriev I.V."/>
        </authorList>
    </citation>
    <scope>NUCLEOTIDE SEQUENCE [LARGE SCALE GENOMIC DNA]</scope>
    <source>
        <strain evidence="3">RSA 468</strain>
    </source>
</reference>
<dbReference type="InterPro" id="IPR015525">
    <property type="entry name" value="BRCA2"/>
</dbReference>
<dbReference type="STRING" id="215637.A0A4Q0A090"/>
<dbReference type="PANTHER" id="PTHR11289:SF0">
    <property type="entry name" value="BREAST CANCER TYPE 2 SUSCEPTIBILITY PROTEIN"/>
    <property type="match status" value="1"/>
</dbReference>
<dbReference type="GO" id="GO:0000724">
    <property type="term" value="P:double-strand break repair via homologous recombination"/>
    <property type="evidence" value="ECO:0007669"/>
    <property type="project" value="InterPro"/>
</dbReference>
<evidence type="ECO:0000313" key="2">
    <source>
        <dbReference type="EMBL" id="RKP38672.1"/>
    </source>
</evidence>
<dbReference type="PANTHER" id="PTHR11289">
    <property type="entry name" value="BREAST CANCER TYPE 2 SUSCEPTIBILITY PROTEIN BRCA2"/>
    <property type="match status" value="1"/>
</dbReference>
<name>A0A4Q0A090_9FUNG</name>
<gene>
    <name evidence="2" type="ORF">BJ085DRAFT_24606</name>
</gene>
<proteinExistence type="predicted"/>
<dbReference type="InterPro" id="IPR012340">
    <property type="entry name" value="NA-bd_OB-fold"/>
</dbReference>
<dbReference type="AlphaFoldDB" id="A0A4Q0A090"/>
<dbReference type="GO" id="GO:0006355">
    <property type="term" value="P:regulation of DNA-templated transcription"/>
    <property type="evidence" value="ECO:0007669"/>
    <property type="project" value="TreeGrafter"/>
</dbReference>
<protein>
    <submittedName>
        <fullName evidence="2">BRCA2, oligonucleotide/oligosaccharide-binding, domain 1-domain-containing protein</fullName>
    </submittedName>
</protein>
<keyword evidence="3" id="KW-1185">Reference proteome</keyword>
<evidence type="ECO:0000259" key="1">
    <source>
        <dbReference type="Pfam" id="PF09103"/>
    </source>
</evidence>
<dbReference type="EMBL" id="ML002340">
    <property type="protein sequence ID" value="RKP38672.1"/>
    <property type="molecule type" value="Genomic_DNA"/>
</dbReference>
<sequence>LSDGWYQLPAHVDEVLQRAHERGKIRIGSKLAIMGSKLFGPKEGYAPLEAPDSLTLGLAANSVRIAPWDARLGFHRRQLSVSVDTVDPKGGNTALVDVVIQRKLPISYMEAMPDGSNAVRTAEEEEKLQKVFEVSCPPPGFYLTDPFLLNILTA</sequence>
<organism evidence="2 3">
    <name type="scientific">Dimargaris cristalligena</name>
    <dbReference type="NCBI Taxonomy" id="215637"/>
    <lineage>
        <taxon>Eukaryota</taxon>
        <taxon>Fungi</taxon>
        <taxon>Fungi incertae sedis</taxon>
        <taxon>Zoopagomycota</taxon>
        <taxon>Kickxellomycotina</taxon>
        <taxon>Dimargaritomycetes</taxon>
        <taxon>Dimargaritales</taxon>
        <taxon>Dimargaritaceae</taxon>
        <taxon>Dimargaris</taxon>
    </lineage>
</organism>